<feature type="transmembrane region" description="Helical" evidence="1">
    <location>
        <begin position="42"/>
        <end position="64"/>
    </location>
</feature>
<organism evidence="2 3">
    <name type="scientific">Streptomyces virginiae</name>
    <name type="common">Streptomyces cinnamonensis</name>
    <dbReference type="NCBI Taxonomy" id="1961"/>
    <lineage>
        <taxon>Bacteria</taxon>
        <taxon>Bacillati</taxon>
        <taxon>Actinomycetota</taxon>
        <taxon>Actinomycetes</taxon>
        <taxon>Kitasatosporales</taxon>
        <taxon>Streptomycetaceae</taxon>
        <taxon>Streptomyces</taxon>
    </lineage>
</organism>
<keyword evidence="1" id="KW-0472">Membrane</keyword>
<protein>
    <submittedName>
        <fullName evidence="2">Uncharacterized protein</fullName>
    </submittedName>
</protein>
<dbReference type="AlphaFoldDB" id="A0A0L8N445"/>
<name>A0A0L8N445_STRVG</name>
<dbReference type="Proteomes" id="UP000037084">
    <property type="component" value="Unassembled WGS sequence"/>
</dbReference>
<reference evidence="3" key="1">
    <citation type="submission" date="2015-07" db="EMBL/GenBank/DDBJ databases">
        <authorList>
            <consortium name="Consortium for Microbial Forensics and Genomics (microFORGE)"/>
            <person name="Knight B.M."/>
            <person name="Roberts D.P."/>
            <person name="Lin D."/>
            <person name="Hari K."/>
            <person name="Fletcher J."/>
            <person name="Melcher U."/>
            <person name="Blagden T."/>
            <person name="Winegar R.A."/>
        </authorList>
    </citation>
    <scope>NUCLEOTIDE SEQUENCE [LARGE SCALE GENOMIC DNA]</scope>
    <source>
        <strain evidence="3">NRRL B-1447</strain>
    </source>
</reference>
<sequence>MTFGTHDALIAMAVLVALLIALLCAVVAGVLARADGATIPGAFSRAGVAFAATMGVATGLLTLFGR</sequence>
<proteinExistence type="predicted"/>
<keyword evidence="1" id="KW-0812">Transmembrane</keyword>
<evidence type="ECO:0000256" key="1">
    <source>
        <dbReference type="SAM" id="Phobius"/>
    </source>
</evidence>
<evidence type="ECO:0000313" key="3">
    <source>
        <dbReference type="Proteomes" id="UP000037084"/>
    </source>
</evidence>
<dbReference type="PATRIC" id="fig|1961.12.peg.881"/>
<accession>A0A0L8N445</accession>
<comment type="caution">
    <text evidence="2">The sequence shown here is derived from an EMBL/GenBank/DDBJ whole genome shotgun (WGS) entry which is preliminary data.</text>
</comment>
<keyword evidence="1" id="KW-1133">Transmembrane helix</keyword>
<dbReference type="EMBL" id="LGUV01000010">
    <property type="protein sequence ID" value="KOG57446.1"/>
    <property type="molecule type" value="Genomic_DNA"/>
</dbReference>
<gene>
    <name evidence="2" type="ORF">ADK75_04130</name>
</gene>
<evidence type="ECO:0000313" key="2">
    <source>
        <dbReference type="EMBL" id="KOG57446.1"/>
    </source>
</evidence>
<dbReference type="RefSeq" id="WP_053168274.1">
    <property type="nucleotide sequence ID" value="NZ_LGUV01000010.1"/>
</dbReference>